<dbReference type="Proteomes" id="UP000294581">
    <property type="component" value="Unassembled WGS sequence"/>
</dbReference>
<sequence length="102" mass="11341">MRFRYQCGFSLHQSVPSVSTLSRVFQAIVDKGVAEILFAELVRQCRDEGLIEGEHVAIDSTAIHAYERKRPCLGMQLSNRANWGAKFDAFGNKSAGCGYKSI</sequence>
<proteinExistence type="predicted"/>
<organism evidence="1 2">
    <name type="scientific">Alicyclobacillus sacchari</name>
    <dbReference type="NCBI Taxonomy" id="392010"/>
    <lineage>
        <taxon>Bacteria</taxon>
        <taxon>Bacillati</taxon>
        <taxon>Bacillota</taxon>
        <taxon>Bacilli</taxon>
        <taxon>Bacillales</taxon>
        <taxon>Alicyclobacillaceae</taxon>
        <taxon>Alicyclobacillus</taxon>
    </lineage>
</organism>
<accession>A0A4R8L7Z4</accession>
<comment type="caution">
    <text evidence="1">The sequence shown here is derived from an EMBL/GenBank/DDBJ whole genome shotgun (WGS) entry which is preliminary data.</text>
</comment>
<gene>
    <name evidence="1" type="ORF">C7445_1305</name>
</gene>
<reference evidence="1 2" key="1">
    <citation type="submission" date="2019-03" db="EMBL/GenBank/DDBJ databases">
        <title>Genomic Encyclopedia of Type Strains, Phase IV (KMG-IV): sequencing the most valuable type-strain genomes for metagenomic binning, comparative biology and taxonomic classification.</title>
        <authorList>
            <person name="Goeker M."/>
        </authorList>
    </citation>
    <scope>NUCLEOTIDE SEQUENCE [LARGE SCALE GENOMIC DNA]</scope>
    <source>
        <strain evidence="1 2">DSM 17974</strain>
    </source>
</reference>
<name>A0A4R8L7Z4_9BACL</name>
<dbReference type="EMBL" id="SORF01000030">
    <property type="protein sequence ID" value="TDY38872.1"/>
    <property type="molecule type" value="Genomic_DNA"/>
</dbReference>
<keyword evidence="2" id="KW-1185">Reference proteome</keyword>
<evidence type="ECO:0000313" key="1">
    <source>
        <dbReference type="EMBL" id="TDY38872.1"/>
    </source>
</evidence>
<dbReference type="AlphaFoldDB" id="A0A4R8L7Z4"/>
<protein>
    <submittedName>
        <fullName evidence="1">Transposase-like protein DUF772</fullName>
    </submittedName>
</protein>
<evidence type="ECO:0000313" key="2">
    <source>
        <dbReference type="Proteomes" id="UP000294581"/>
    </source>
</evidence>